<gene>
    <name evidence="3" type="ORF">GQX73_g10845</name>
</gene>
<feature type="transmembrane region" description="Helical" evidence="1">
    <location>
        <begin position="141"/>
        <end position="164"/>
    </location>
</feature>
<proteinExistence type="predicted"/>
<feature type="transmembrane region" description="Helical" evidence="1">
    <location>
        <begin position="261"/>
        <end position="280"/>
    </location>
</feature>
<feature type="transmembrane region" description="Helical" evidence="1">
    <location>
        <begin position="27"/>
        <end position="45"/>
    </location>
</feature>
<feature type="transmembrane region" description="Helical" evidence="1">
    <location>
        <begin position="65"/>
        <end position="88"/>
    </location>
</feature>
<evidence type="ECO:0000313" key="3">
    <source>
        <dbReference type="EMBL" id="KAF2962728.1"/>
    </source>
</evidence>
<dbReference type="PANTHER" id="PTHR38794:SF1">
    <property type="entry name" value="INTEGRAL MEMBRANE PROTEIN"/>
    <property type="match status" value="1"/>
</dbReference>
<reference evidence="3 4" key="1">
    <citation type="submission" date="2019-12" db="EMBL/GenBank/DDBJ databases">
        <title>Draft genome sequence of the ascomycete Xylaria multiplex DSM 110363.</title>
        <authorList>
            <person name="Buettner E."/>
            <person name="Kellner H."/>
        </authorList>
    </citation>
    <scope>NUCLEOTIDE SEQUENCE [LARGE SCALE GENOMIC DNA]</scope>
    <source>
        <strain evidence="3 4">DSM 110363</strain>
    </source>
</reference>
<name>A0A7C8MHX3_9PEZI</name>
<accession>A0A7C8MHX3</accession>
<keyword evidence="4" id="KW-1185">Reference proteome</keyword>
<feature type="transmembrane region" description="Helical" evidence="1">
    <location>
        <begin position="108"/>
        <end position="129"/>
    </location>
</feature>
<keyword evidence="1" id="KW-0812">Transmembrane</keyword>
<dbReference type="InterPro" id="IPR049326">
    <property type="entry name" value="Rhodopsin_dom_fungi"/>
</dbReference>
<feature type="domain" description="Rhodopsin" evidence="2">
    <location>
        <begin position="46"/>
        <end position="281"/>
    </location>
</feature>
<evidence type="ECO:0000259" key="2">
    <source>
        <dbReference type="Pfam" id="PF20684"/>
    </source>
</evidence>
<dbReference type="Pfam" id="PF20684">
    <property type="entry name" value="Fung_rhodopsin"/>
    <property type="match status" value="1"/>
</dbReference>
<feature type="transmembrane region" description="Helical" evidence="1">
    <location>
        <begin position="184"/>
        <end position="208"/>
    </location>
</feature>
<organism evidence="3 4">
    <name type="scientific">Xylaria multiplex</name>
    <dbReference type="NCBI Taxonomy" id="323545"/>
    <lineage>
        <taxon>Eukaryota</taxon>
        <taxon>Fungi</taxon>
        <taxon>Dikarya</taxon>
        <taxon>Ascomycota</taxon>
        <taxon>Pezizomycotina</taxon>
        <taxon>Sordariomycetes</taxon>
        <taxon>Xylariomycetidae</taxon>
        <taxon>Xylariales</taxon>
        <taxon>Xylariaceae</taxon>
        <taxon>Xylaria</taxon>
    </lineage>
</organism>
<dbReference type="Proteomes" id="UP000481858">
    <property type="component" value="Unassembled WGS sequence"/>
</dbReference>
<dbReference type="EMBL" id="WUBL01000285">
    <property type="protein sequence ID" value="KAF2962728.1"/>
    <property type="molecule type" value="Genomic_DNA"/>
</dbReference>
<sequence>MLCGLLRGREPKPTGGIAVTDANLNPILQVVTWLLLALMSLILCFRQLTRCFIKAARPFAWEDILVALSFAFAIGESVAVLVPASQIFGKTIPMVTAEELNKGIKTGIARDFLFILCLGCSKLSVYLNLVTMSPSLAHKRIVHTLGGLIALWIITSLFGIGFEYGLCWSGRPNNCGSRFNREAFLTYVGVANIVTDLTLIAVPIIIIYPLRMALNTRLAAVAFYLARILVVITTINQLVYLPRLFEDDYTLSAFPYYLIQQLVQFTGFSATCIVYFWPFLRSIQSGLMTANASTTFTTQFPLTKLSQPNREKGRSAESVNISYNQDLRQYVEITTDVAAFSMRRKPSVLAIAERYNFEWER</sequence>
<comment type="caution">
    <text evidence="3">The sequence shown here is derived from an EMBL/GenBank/DDBJ whole genome shotgun (WGS) entry which is preliminary data.</text>
</comment>
<dbReference type="OrthoDB" id="3918601at2759"/>
<keyword evidence="1" id="KW-0472">Membrane</keyword>
<dbReference type="AlphaFoldDB" id="A0A7C8MHX3"/>
<evidence type="ECO:0000313" key="4">
    <source>
        <dbReference type="Proteomes" id="UP000481858"/>
    </source>
</evidence>
<dbReference type="InParanoid" id="A0A7C8MHX3"/>
<evidence type="ECO:0000256" key="1">
    <source>
        <dbReference type="SAM" id="Phobius"/>
    </source>
</evidence>
<feature type="transmembrane region" description="Helical" evidence="1">
    <location>
        <begin position="220"/>
        <end position="241"/>
    </location>
</feature>
<keyword evidence="1" id="KW-1133">Transmembrane helix</keyword>
<protein>
    <recommendedName>
        <fullName evidence="2">Rhodopsin domain-containing protein</fullName>
    </recommendedName>
</protein>
<dbReference type="PANTHER" id="PTHR38794">
    <property type="entry name" value="INTEGRAL MEMBRANE PROTEIN"/>
    <property type="match status" value="1"/>
</dbReference>